<dbReference type="EMBL" id="CAWVOK010000009">
    <property type="protein sequence ID" value="CAK8162522.1"/>
    <property type="molecule type" value="Genomic_DNA"/>
</dbReference>
<accession>A0ABM9N7E6</accession>
<keyword evidence="2" id="KW-1185">Reference proteome</keyword>
<organism evidence="1 2">
    <name type="scientific">Candidatus Xenohaliotis californiensis</name>
    <dbReference type="NCBI Taxonomy" id="84677"/>
    <lineage>
        <taxon>Bacteria</taxon>
        <taxon>Pseudomonadati</taxon>
        <taxon>Pseudomonadota</taxon>
        <taxon>Alphaproteobacteria</taxon>
        <taxon>Rickettsiales</taxon>
        <taxon>Anaplasmataceae</taxon>
        <taxon>Candidatus Xenohaliotis</taxon>
    </lineage>
</organism>
<dbReference type="Proteomes" id="UP001314181">
    <property type="component" value="Unassembled WGS sequence"/>
</dbReference>
<comment type="caution">
    <text evidence="1">The sequence shown here is derived from an EMBL/GenBank/DDBJ whole genome shotgun (WGS) entry which is preliminary data.</text>
</comment>
<proteinExistence type="predicted"/>
<sequence length="52" mass="6016">MCVNVGLLRKAWMNLGVNWFFVYKEHTNIINLLIYWIVNVISIGSCPPKLHG</sequence>
<gene>
    <name evidence="1" type="ORF">CAXC1_180030</name>
</gene>
<evidence type="ECO:0000313" key="2">
    <source>
        <dbReference type="Proteomes" id="UP001314181"/>
    </source>
</evidence>
<evidence type="ECO:0000313" key="1">
    <source>
        <dbReference type="EMBL" id="CAK8162522.1"/>
    </source>
</evidence>
<protein>
    <submittedName>
        <fullName evidence="1">Uncharacterized protein</fullName>
    </submittedName>
</protein>
<name>A0ABM9N7E6_9RICK</name>
<reference evidence="1 2" key="1">
    <citation type="submission" date="2024-01" db="EMBL/GenBank/DDBJ databases">
        <authorList>
            <person name="Kunselman E."/>
        </authorList>
    </citation>
    <scope>NUCLEOTIDE SEQUENCE [LARGE SCALE GENOMIC DNA]</scope>
    <source>
        <strain evidence="1">2 abalone samples</strain>
    </source>
</reference>